<gene>
    <name evidence="4" type="ORF">B0I22_2647</name>
</gene>
<name>A0A4R8I353_9FLAO</name>
<evidence type="ECO:0000313" key="4">
    <source>
        <dbReference type="EMBL" id="TDX82633.1"/>
    </source>
</evidence>
<keyword evidence="1 4" id="KW-0808">Transferase</keyword>
<dbReference type="EMBL" id="SOEO01000003">
    <property type="protein sequence ID" value="TDX82633.1"/>
    <property type="molecule type" value="Genomic_DNA"/>
</dbReference>
<dbReference type="SUPFAM" id="SSF53756">
    <property type="entry name" value="UDP-Glycosyltransferase/glycogen phosphorylase"/>
    <property type="match status" value="1"/>
</dbReference>
<dbReference type="PANTHER" id="PTHR46401:SF2">
    <property type="entry name" value="GLYCOSYLTRANSFERASE WBBK-RELATED"/>
    <property type="match status" value="1"/>
</dbReference>
<evidence type="ECO:0000256" key="1">
    <source>
        <dbReference type="ARBA" id="ARBA00022679"/>
    </source>
</evidence>
<feature type="domain" description="Glycosyl transferase family 1" evidence="2">
    <location>
        <begin position="176"/>
        <end position="329"/>
    </location>
</feature>
<feature type="domain" description="Glycosyltransferase subfamily 4-like N-terminal" evidence="3">
    <location>
        <begin position="47"/>
        <end position="163"/>
    </location>
</feature>
<protein>
    <submittedName>
        <fullName evidence="4">Glycosyltransferase involved in cell wall biosynthesis</fullName>
    </submittedName>
</protein>
<accession>A0A4R8I353</accession>
<dbReference type="CDD" id="cd03809">
    <property type="entry name" value="GT4_MtfB-like"/>
    <property type="match status" value="1"/>
</dbReference>
<keyword evidence="5" id="KW-1185">Reference proteome</keyword>
<proteinExistence type="predicted"/>
<dbReference type="PANTHER" id="PTHR46401">
    <property type="entry name" value="GLYCOSYLTRANSFERASE WBBK-RELATED"/>
    <property type="match status" value="1"/>
</dbReference>
<dbReference type="InterPro" id="IPR001296">
    <property type="entry name" value="Glyco_trans_1"/>
</dbReference>
<dbReference type="Proteomes" id="UP000295313">
    <property type="component" value="Unassembled WGS sequence"/>
</dbReference>
<evidence type="ECO:0000259" key="2">
    <source>
        <dbReference type="Pfam" id="PF00534"/>
    </source>
</evidence>
<reference evidence="4 5" key="1">
    <citation type="submission" date="2019-03" db="EMBL/GenBank/DDBJ databases">
        <title>Genomic Encyclopedia of Type Strains, Phase III (KMG-III): the genomes of soil and plant-associated and newly described type strains.</title>
        <authorList>
            <person name="Whitman W."/>
        </authorList>
    </citation>
    <scope>NUCLEOTIDE SEQUENCE [LARGE SCALE GENOMIC DNA]</scope>
    <source>
        <strain evidence="4 5">CGMCC 1.12802</strain>
    </source>
</reference>
<dbReference type="Pfam" id="PF13439">
    <property type="entry name" value="Glyco_transf_4"/>
    <property type="match status" value="1"/>
</dbReference>
<sequence length="357" mass="41862">MKNNILIDAERTRYLSGISVVCRNLLKGLSEIPERKFNFTIYADIKKFGSQKRMIFKPWKFWHKLFHSNLNSFDIVHIFHQSSDYFPTKFNGKKILTVHDLNFLHENISESKKNRILKKVTNNLKETDHIVCISNFVKQDFEKNQHLFDLKKLKSIEVIHNGISFPEDKDYNLNSFPFLDQKKYLINIGVLFPKKNQLTLIKMLIFTELHLVLVTSESKSDYEEQILSEIKDLNLEDRVHILKCISDNDKYALLKNCEGLCQPSLAEGFGIPPIEAMYFGKPVFLSTFTSLPEVGGKYAFYFQNFEAKEMAQTVISGLEKYKTQPELKNQLTDWALQFDYKVMANQYHNLYQRILND</sequence>
<organism evidence="4 5">
    <name type="scientific">Epilithonimonas xixisoli</name>
    <dbReference type="NCBI Taxonomy" id="1476462"/>
    <lineage>
        <taxon>Bacteria</taxon>
        <taxon>Pseudomonadati</taxon>
        <taxon>Bacteroidota</taxon>
        <taxon>Flavobacteriia</taxon>
        <taxon>Flavobacteriales</taxon>
        <taxon>Weeksellaceae</taxon>
        <taxon>Chryseobacterium group</taxon>
        <taxon>Epilithonimonas</taxon>
    </lineage>
</organism>
<dbReference type="Gene3D" id="3.40.50.2000">
    <property type="entry name" value="Glycogen Phosphorylase B"/>
    <property type="match status" value="2"/>
</dbReference>
<dbReference type="GO" id="GO:0009103">
    <property type="term" value="P:lipopolysaccharide biosynthetic process"/>
    <property type="evidence" value="ECO:0007669"/>
    <property type="project" value="TreeGrafter"/>
</dbReference>
<dbReference type="GO" id="GO:0016757">
    <property type="term" value="F:glycosyltransferase activity"/>
    <property type="evidence" value="ECO:0007669"/>
    <property type="project" value="InterPro"/>
</dbReference>
<dbReference type="AlphaFoldDB" id="A0A4R8I353"/>
<evidence type="ECO:0000313" key="5">
    <source>
        <dbReference type="Proteomes" id="UP000295313"/>
    </source>
</evidence>
<dbReference type="RefSeq" id="WP_133945335.1">
    <property type="nucleotide sequence ID" value="NZ_SOEO01000003.1"/>
</dbReference>
<dbReference type="InterPro" id="IPR028098">
    <property type="entry name" value="Glyco_trans_4-like_N"/>
</dbReference>
<dbReference type="OrthoDB" id="9801609at2"/>
<comment type="caution">
    <text evidence="4">The sequence shown here is derived from an EMBL/GenBank/DDBJ whole genome shotgun (WGS) entry which is preliminary data.</text>
</comment>
<dbReference type="Pfam" id="PF00534">
    <property type="entry name" value="Glycos_transf_1"/>
    <property type="match status" value="1"/>
</dbReference>
<evidence type="ECO:0000259" key="3">
    <source>
        <dbReference type="Pfam" id="PF13439"/>
    </source>
</evidence>